<reference evidence="2 3" key="1">
    <citation type="submission" date="2020-05" db="EMBL/GenBank/DDBJ databases">
        <authorList>
            <person name="Campoy J."/>
            <person name="Schneeberger K."/>
            <person name="Spophaly S."/>
        </authorList>
    </citation>
    <scope>NUCLEOTIDE SEQUENCE [LARGE SCALE GENOMIC DNA]</scope>
    <source>
        <strain evidence="2">PruArmRojPasFocal</strain>
    </source>
</reference>
<dbReference type="Proteomes" id="UP000507222">
    <property type="component" value="Unassembled WGS sequence"/>
</dbReference>
<name>A0A6J5VDQ0_PRUAR</name>
<proteinExistence type="predicted"/>
<evidence type="ECO:0000256" key="1">
    <source>
        <dbReference type="SAM" id="MobiDB-lite"/>
    </source>
</evidence>
<gene>
    <name evidence="2" type="ORF">CURHAP_LOCUS44890</name>
</gene>
<sequence length="180" mass="19412">MDSSSTALSPPWKLRRRNSISTSVVVPTNISLLSPTTPPTKHLHGLHTSSFPAQKGDFSSRPPPPQLNLELLSLKGSESYTSLKDLLPSSASPSAVNSPTAATAANSGYQISIRNRLVKQAAWAYLQPMSSTSGPSGPNFLRRLCLKLSPCPCFSFFTHTLIPFLSQAFRRTLLCLGLTS</sequence>
<organism evidence="2 3">
    <name type="scientific">Prunus armeniaca</name>
    <name type="common">Apricot</name>
    <name type="synonym">Armeniaca vulgaris</name>
    <dbReference type="NCBI Taxonomy" id="36596"/>
    <lineage>
        <taxon>Eukaryota</taxon>
        <taxon>Viridiplantae</taxon>
        <taxon>Streptophyta</taxon>
        <taxon>Embryophyta</taxon>
        <taxon>Tracheophyta</taxon>
        <taxon>Spermatophyta</taxon>
        <taxon>Magnoliopsida</taxon>
        <taxon>eudicotyledons</taxon>
        <taxon>Gunneridae</taxon>
        <taxon>Pentapetalae</taxon>
        <taxon>rosids</taxon>
        <taxon>fabids</taxon>
        <taxon>Rosales</taxon>
        <taxon>Rosaceae</taxon>
        <taxon>Amygdaloideae</taxon>
        <taxon>Amygdaleae</taxon>
        <taxon>Prunus</taxon>
    </lineage>
</organism>
<dbReference type="EMBL" id="CAEKDK010000007">
    <property type="protein sequence ID" value="CAB4287076.1"/>
    <property type="molecule type" value="Genomic_DNA"/>
</dbReference>
<accession>A0A6J5VDQ0</accession>
<dbReference type="PANTHER" id="PTHR34569:SF2">
    <property type="entry name" value="EXPRESSED PROTEIN"/>
    <property type="match status" value="1"/>
</dbReference>
<feature type="region of interest" description="Disordered" evidence="1">
    <location>
        <begin position="33"/>
        <end position="67"/>
    </location>
</feature>
<evidence type="ECO:0000313" key="2">
    <source>
        <dbReference type="EMBL" id="CAB4287076.1"/>
    </source>
</evidence>
<dbReference type="AlphaFoldDB" id="A0A6J5VDQ0"/>
<protein>
    <submittedName>
        <fullName evidence="2">Uncharacterized protein</fullName>
    </submittedName>
</protein>
<dbReference type="PANTHER" id="PTHR34569">
    <property type="entry name" value="EXPRESSED PROTEIN"/>
    <property type="match status" value="1"/>
</dbReference>
<evidence type="ECO:0000313" key="3">
    <source>
        <dbReference type="Proteomes" id="UP000507222"/>
    </source>
</evidence>